<evidence type="ECO:0000256" key="6">
    <source>
        <dbReference type="ARBA" id="ARBA00023242"/>
    </source>
</evidence>
<feature type="region of interest" description="Disordered" evidence="8">
    <location>
        <begin position="1"/>
        <end position="109"/>
    </location>
</feature>
<dbReference type="InterPro" id="IPR009072">
    <property type="entry name" value="Histone-fold"/>
</dbReference>
<reference evidence="10" key="2">
    <citation type="submission" date="2025-09" db="UniProtKB">
        <authorList>
            <consortium name="Ensembl"/>
        </authorList>
    </citation>
    <scope>IDENTIFICATION</scope>
</reference>
<dbReference type="GO" id="GO:0000786">
    <property type="term" value="C:nucleosome"/>
    <property type="evidence" value="ECO:0007669"/>
    <property type="project" value="UniProtKB-KW"/>
</dbReference>
<dbReference type="Ensembl" id="ENSACOT00000021112.1">
    <property type="protein sequence ID" value="ENSACOP00000020376.1"/>
    <property type="gene ID" value="ENSACOG00000014039.1"/>
</dbReference>
<keyword evidence="7" id="KW-0544">Nucleosome core</keyword>
<feature type="compositionally biased region" description="Polar residues" evidence="8">
    <location>
        <begin position="133"/>
        <end position="146"/>
    </location>
</feature>
<dbReference type="FunFam" id="1.10.20.10:FF:000085">
    <property type="entry name" value="Histone H3.2"/>
    <property type="match status" value="1"/>
</dbReference>
<evidence type="ECO:0000256" key="7">
    <source>
        <dbReference type="ARBA" id="ARBA00023269"/>
    </source>
</evidence>
<evidence type="ECO:0000256" key="5">
    <source>
        <dbReference type="ARBA" id="ARBA00023125"/>
    </source>
</evidence>
<dbReference type="InterPro" id="IPR007125">
    <property type="entry name" value="H2A/H2B/H3"/>
</dbReference>
<dbReference type="PROSITE" id="PS00959">
    <property type="entry name" value="HISTONE_H3_2"/>
    <property type="match status" value="1"/>
</dbReference>
<dbReference type="GO" id="GO:0005634">
    <property type="term" value="C:nucleus"/>
    <property type="evidence" value="ECO:0007669"/>
    <property type="project" value="UniProtKB-SubCell"/>
</dbReference>
<keyword evidence="11" id="KW-1185">Reference proteome</keyword>
<keyword evidence="6" id="KW-0539">Nucleus</keyword>
<keyword evidence="5" id="KW-0238">DNA-binding</keyword>
<dbReference type="Pfam" id="PF00125">
    <property type="entry name" value="Histone"/>
    <property type="match status" value="1"/>
</dbReference>
<evidence type="ECO:0000313" key="11">
    <source>
        <dbReference type="Proteomes" id="UP000694522"/>
    </source>
</evidence>
<accession>A0A8B9G6I3</accession>
<dbReference type="Gene3D" id="1.10.20.10">
    <property type="entry name" value="Histone, subunit A"/>
    <property type="match status" value="1"/>
</dbReference>
<dbReference type="SMART" id="SM00428">
    <property type="entry name" value="H3"/>
    <property type="match status" value="1"/>
</dbReference>
<feature type="region of interest" description="Disordered" evidence="8">
    <location>
        <begin position="133"/>
        <end position="152"/>
    </location>
</feature>
<evidence type="ECO:0000256" key="8">
    <source>
        <dbReference type="SAM" id="MobiDB-lite"/>
    </source>
</evidence>
<evidence type="ECO:0000256" key="1">
    <source>
        <dbReference type="ARBA" id="ARBA00004123"/>
    </source>
</evidence>
<proteinExistence type="inferred from homology"/>
<dbReference type="GO" id="GO:0003677">
    <property type="term" value="F:DNA binding"/>
    <property type="evidence" value="ECO:0007669"/>
    <property type="project" value="UniProtKB-KW"/>
</dbReference>
<dbReference type="SUPFAM" id="SSF47113">
    <property type="entry name" value="Histone-fold"/>
    <property type="match status" value="1"/>
</dbReference>
<reference evidence="10" key="1">
    <citation type="submission" date="2025-08" db="UniProtKB">
        <authorList>
            <consortium name="Ensembl"/>
        </authorList>
    </citation>
    <scope>IDENTIFICATION</scope>
</reference>
<dbReference type="PANTHER" id="PTHR11426">
    <property type="entry name" value="HISTONE H3"/>
    <property type="match status" value="1"/>
</dbReference>
<evidence type="ECO:0000259" key="9">
    <source>
        <dbReference type="Pfam" id="PF00125"/>
    </source>
</evidence>
<organism evidence="10 11">
    <name type="scientific">Amazona collaria</name>
    <name type="common">yellow-billed parrot</name>
    <dbReference type="NCBI Taxonomy" id="241587"/>
    <lineage>
        <taxon>Eukaryota</taxon>
        <taxon>Metazoa</taxon>
        <taxon>Chordata</taxon>
        <taxon>Craniata</taxon>
        <taxon>Vertebrata</taxon>
        <taxon>Euteleostomi</taxon>
        <taxon>Archelosauria</taxon>
        <taxon>Archosauria</taxon>
        <taxon>Dinosauria</taxon>
        <taxon>Saurischia</taxon>
        <taxon>Theropoda</taxon>
        <taxon>Coelurosauria</taxon>
        <taxon>Aves</taxon>
        <taxon>Neognathae</taxon>
        <taxon>Neoaves</taxon>
        <taxon>Telluraves</taxon>
        <taxon>Australaves</taxon>
        <taxon>Psittaciformes</taxon>
        <taxon>Psittacidae</taxon>
        <taxon>Amazona</taxon>
    </lineage>
</organism>
<evidence type="ECO:0000313" key="10">
    <source>
        <dbReference type="Ensembl" id="ENSACOP00000020376.1"/>
    </source>
</evidence>
<evidence type="ECO:0000256" key="4">
    <source>
        <dbReference type="ARBA" id="ARBA00022454"/>
    </source>
</evidence>
<keyword evidence="4" id="KW-0158">Chromosome</keyword>
<evidence type="ECO:0000256" key="3">
    <source>
        <dbReference type="ARBA" id="ARBA00010343"/>
    </source>
</evidence>
<sequence>RSPLPSKELRSPPPTLGSAGGRGGRRPPASRYTPEPPAVFPKAAALRGLRAAEPRGGHSTHRPPGRPHDPPPGAYTPGKALCGETKVQAPGWRAPRPERGPRSNSHHPLRARSYGLLSAELCNKGTQSNAYFNNQSAAGHSPNQRRGTGARPLCVVTPRRRRRSLPMARRAAFRYCEVTAPCAAPGIRPESRRRSGCSEGLLGCGVGCGVTGTGFASLRSATGTGTSFFSERPGTVALREIRRYQKSTELLIRKLPFQRLVREIAQDFKTDLRFQSAAIGALQEASEAYLVGLFEDTNLCAIHAKRVTIMPKDIQLARRIRGERA</sequence>
<name>A0A8B9G6I3_9PSIT</name>
<dbReference type="CDD" id="cd22911">
    <property type="entry name" value="HFD_H3"/>
    <property type="match status" value="1"/>
</dbReference>
<evidence type="ECO:0000256" key="2">
    <source>
        <dbReference type="ARBA" id="ARBA00004286"/>
    </source>
</evidence>
<dbReference type="AlphaFoldDB" id="A0A8B9G6I3"/>
<comment type="subcellular location">
    <subcellularLocation>
        <location evidence="2">Chromosome</location>
    </subcellularLocation>
    <subcellularLocation>
        <location evidence="1">Nucleus</location>
    </subcellularLocation>
</comment>
<protein>
    <submittedName>
        <fullName evidence="10">H3.5 histone</fullName>
    </submittedName>
</protein>
<dbReference type="Proteomes" id="UP000694522">
    <property type="component" value="Unplaced"/>
</dbReference>
<dbReference type="InterPro" id="IPR000164">
    <property type="entry name" value="Histone_H3/CENP-A"/>
</dbReference>
<dbReference type="GO" id="GO:0030527">
    <property type="term" value="F:structural constituent of chromatin"/>
    <property type="evidence" value="ECO:0007669"/>
    <property type="project" value="InterPro"/>
</dbReference>
<feature type="domain" description="Core Histone H2A/H2B/H3" evidence="9">
    <location>
        <begin position="233"/>
        <end position="320"/>
    </location>
</feature>
<dbReference type="GO" id="GO:0046982">
    <property type="term" value="F:protein heterodimerization activity"/>
    <property type="evidence" value="ECO:0007669"/>
    <property type="project" value="InterPro"/>
</dbReference>
<comment type="similarity">
    <text evidence="3">Belongs to the histone H3 family.</text>
</comment>